<evidence type="ECO:0000313" key="2">
    <source>
        <dbReference type="EMBL" id="GMA39670.1"/>
    </source>
</evidence>
<proteinExistence type="predicted"/>
<name>A0ABQ6IP52_9MICO</name>
<accession>A0ABQ6IP52</accession>
<dbReference type="Proteomes" id="UP001157126">
    <property type="component" value="Unassembled WGS sequence"/>
</dbReference>
<sequence length="119" mass="12876">MPSDLLRPIRGGTVLSMAVYPEKAAPGRPLTTAQVGTEGLEGDRRKKRPVHLVGRENDPDSTRANFFLDVSDVDLQRLVGEEVHVGRVVLRFTEVPKNCPGVYADVVRAGVVNVGDALS</sequence>
<dbReference type="SUPFAM" id="SSF50800">
    <property type="entry name" value="PK beta-barrel domain-like"/>
    <property type="match status" value="1"/>
</dbReference>
<evidence type="ECO:0000313" key="3">
    <source>
        <dbReference type="Proteomes" id="UP001157126"/>
    </source>
</evidence>
<comment type="caution">
    <text evidence="2">The sequence shown here is derived from an EMBL/GenBank/DDBJ whole genome shotgun (WGS) entry which is preliminary data.</text>
</comment>
<organism evidence="2 3">
    <name type="scientific">Mobilicoccus caccae</name>
    <dbReference type="NCBI Taxonomy" id="1859295"/>
    <lineage>
        <taxon>Bacteria</taxon>
        <taxon>Bacillati</taxon>
        <taxon>Actinomycetota</taxon>
        <taxon>Actinomycetes</taxon>
        <taxon>Micrococcales</taxon>
        <taxon>Dermatophilaceae</taxon>
        <taxon>Mobilicoccus</taxon>
    </lineage>
</organism>
<gene>
    <name evidence="2" type="ORF">GCM10025883_17150</name>
</gene>
<dbReference type="InterPro" id="IPR011037">
    <property type="entry name" value="Pyrv_Knase-like_insert_dom_sf"/>
</dbReference>
<dbReference type="RefSeq" id="WP_284303532.1">
    <property type="nucleotide sequence ID" value="NZ_BSUO01000001.1"/>
</dbReference>
<dbReference type="EMBL" id="BSUO01000001">
    <property type="protein sequence ID" value="GMA39670.1"/>
    <property type="molecule type" value="Genomic_DNA"/>
</dbReference>
<reference evidence="3" key="1">
    <citation type="journal article" date="2019" name="Int. J. Syst. Evol. Microbiol.">
        <title>The Global Catalogue of Microorganisms (GCM) 10K type strain sequencing project: providing services to taxonomists for standard genome sequencing and annotation.</title>
        <authorList>
            <consortium name="The Broad Institute Genomics Platform"/>
            <consortium name="The Broad Institute Genome Sequencing Center for Infectious Disease"/>
            <person name="Wu L."/>
            <person name="Ma J."/>
        </authorList>
    </citation>
    <scope>NUCLEOTIDE SEQUENCE [LARGE SCALE GENOMIC DNA]</scope>
    <source>
        <strain evidence="3">NBRC 113072</strain>
    </source>
</reference>
<protein>
    <recommendedName>
        <fullName evidence="4">MOSC domain-containing protein</fullName>
    </recommendedName>
</protein>
<evidence type="ECO:0008006" key="4">
    <source>
        <dbReference type="Google" id="ProtNLM"/>
    </source>
</evidence>
<keyword evidence="3" id="KW-1185">Reference proteome</keyword>
<evidence type="ECO:0000256" key="1">
    <source>
        <dbReference type="SAM" id="MobiDB-lite"/>
    </source>
</evidence>
<feature type="region of interest" description="Disordered" evidence="1">
    <location>
        <begin position="27"/>
        <end position="48"/>
    </location>
</feature>